<feature type="compositionally biased region" description="Basic and acidic residues" evidence="1">
    <location>
        <begin position="68"/>
        <end position="78"/>
    </location>
</feature>
<keyword evidence="2" id="KW-0695">RNA-directed DNA polymerase</keyword>
<evidence type="ECO:0000313" key="2">
    <source>
        <dbReference type="EMBL" id="GEU84751.1"/>
    </source>
</evidence>
<dbReference type="InterPro" id="IPR036691">
    <property type="entry name" value="Endo/exonu/phosph_ase_sf"/>
</dbReference>
<accession>A0A6L2NEV3</accession>
<evidence type="ECO:0000256" key="1">
    <source>
        <dbReference type="SAM" id="MobiDB-lite"/>
    </source>
</evidence>
<reference evidence="2" key="1">
    <citation type="journal article" date="2019" name="Sci. Rep.">
        <title>Draft genome of Tanacetum cinerariifolium, the natural source of mosquito coil.</title>
        <authorList>
            <person name="Yamashiro T."/>
            <person name="Shiraishi A."/>
            <person name="Satake H."/>
            <person name="Nakayama K."/>
        </authorList>
    </citation>
    <scope>NUCLEOTIDE SEQUENCE</scope>
</reference>
<name>A0A6L2NEV3_TANCI</name>
<keyword evidence="2" id="KW-0548">Nucleotidyltransferase</keyword>
<gene>
    <name evidence="2" type="ORF">Tci_056729</name>
</gene>
<feature type="region of interest" description="Disordered" evidence="1">
    <location>
        <begin position="47"/>
        <end position="79"/>
    </location>
</feature>
<feature type="region of interest" description="Disordered" evidence="1">
    <location>
        <begin position="120"/>
        <end position="215"/>
    </location>
</feature>
<proteinExistence type="predicted"/>
<dbReference type="AlphaFoldDB" id="A0A6L2NEV3"/>
<keyword evidence="2" id="KW-0808">Transferase</keyword>
<protein>
    <submittedName>
        <fullName evidence="2">RNA-directed DNA polymerase, eukaryota, reverse transcriptase zinc-binding domain protein</fullName>
    </submittedName>
</protein>
<organism evidence="2">
    <name type="scientific">Tanacetum cinerariifolium</name>
    <name type="common">Dalmatian daisy</name>
    <name type="synonym">Chrysanthemum cinerariifolium</name>
    <dbReference type="NCBI Taxonomy" id="118510"/>
    <lineage>
        <taxon>Eukaryota</taxon>
        <taxon>Viridiplantae</taxon>
        <taxon>Streptophyta</taxon>
        <taxon>Embryophyta</taxon>
        <taxon>Tracheophyta</taxon>
        <taxon>Spermatophyta</taxon>
        <taxon>Magnoliopsida</taxon>
        <taxon>eudicotyledons</taxon>
        <taxon>Gunneridae</taxon>
        <taxon>Pentapetalae</taxon>
        <taxon>asterids</taxon>
        <taxon>campanulids</taxon>
        <taxon>Asterales</taxon>
        <taxon>Asteraceae</taxon>
        <taxon>Asteroideae</taxon>
        <taxon>Anthemideae</taxon>
        <taxon>Anthemidinae</taxon>
        <taxon>Tanacetum</taxon>
    </lineage>
</organism>
<dbReference type="Gene3D" id="3.60.10.10">
    <property type="entry name" value="Endonuclease/exonuclease/phosphatase"/>
    <property type="match status" value="1"/>
</dbReference>
<feature type="compositionally biased region" description="Polar residues" evidence="1">
    <location>
        <begin position="161"/>
        <end position="171"/>
    </location>
</feature>
<feature type="compositionally biased region" description="Basic and acidic residues" evidence="1">
    <location>
        <begin position="200"/>
        <end position="215"/>
    </location>
</feature>
<comment type="caution">
    <text evidence="2">The sequence shown here is derived from an EMBL/GenBank/DDBJ whole genome shotgun (WGS) entry which is preliminary data.</text>
</comment>
<sequence>MELKKILIEKMEGNKSIQRSDEQRNLYKALVEAYDADKAILDTYGESTILKRRREDDDQEGPSTGSDRGLKDKEKEGSMHQLALHLKQLPECRQIYHRVMTECFGVVETKASADVDENDGFTQVTRKGGKGKQEGKGKQVAGIRLSKPKPNMVYQVVHKPPNNNDGTSSSTKNDDVQPPKPPAIPSNEEDEDEHEDEEVKEVFNEEESWKSKNNMEARTPFNKNLLTHKHYMHNRPWCLLRDFNVSLFVDEKSTGSSFIDTGMRDFQDYVDVIEMSDVNSTRLRFTWNQKPKGDNGVLKKTDRIMANIEFYTSFVGSSAIFQPYRISDHSMAVLRVLMISHIKPCPFKFSNILSLGRKIPMQKAKVEWLKLGDSKLDYFHKVVKSQATRNQIDSITTTHGINVDRDQAPLAFIDHYSKFVGYQGANSNLNNTKLFHTQLSNDVATYMVREVSD</sequence>
<dbReference type="EMBL" id="BKCJ010008961">
    <property type="protein sequence ID" value="GEU84751.1"/>
    <property type="molecule type" value="Genomic_DNA"/>
</dbReference>
<dbReference type="SUPFAM" id="SSF56219">
    <property type="entry name" value="DNase I-like"/>
    <property type="match status" value="1"/>
</dbReference>
<dbReference type="GO" id="GO:0003964">
    <property type="term" value="F:RNA-directed DNA polymerase activity"/>
    <property type="evidence" value="ECO:0007669"/>
    <property type="project" value="UniProtKB-KW"/>
</dbReference>
<dbReference type="PANTHER" id="PTHR33710">
    <property type="entry name" value="BNAC02G09200D PROTEIN"/>
    <property type="match status" value="1"/>
</dbReference>
<dbReference type="PANTHER" id="PTHR33710:SF71">
    <property type="entry name" value="ENDONUCLEASE_EXONUCLEASE_PHOSPHATASE DOMAIN-CONTAINING PROTEIN"/>
    <property type="match status" value="1"/>
</dbReference>
<feature type="compositionally biased region" description="Acidic residues" evidence="1">
    <location>
        <begin position="187"/>
        <end position="199"/>
    </location>
</feature>